<sequence length="512" mass="54314">MMTAITYTVNFKKTVLASIIGLFLSQPCFALQEISDEKLSETTGEGIALLPTDFSFQLNGANSTTSTSTSKTDISDNTNPGTGYLHIIPVGPLSSTIQTYNQTATNKIGKADIYLYGLALSKNDNNVNTRYSGTNISSWGTAVNPWVLKVLTASNIPNFSGVNKPVSYLTYEAPLYDQSVYSNPSTAPDDYNLKLGLWADAFVRDPSKIEGSTAEFCLNGSIDCKTNSANMRANRVRLQGIWNGLSINGSNLKLFQTLDGSTVSSYNNTLGIAGLLRFNTLSSLGAGTITVADLDSNGNRQVAAGGDTNNNGKWDTGEAIKTKTLNTSSKNTSNDDGVLRFSTQETAASSSLNNLLNTPAIDGGVVPTFNSLEGMYLYNAHINLALGSLYQPVILGVAEDGKNIVLEVTRIPDVAAVYNQIYTDYSNTASNTYFGSTCSQFDCGSSTRNPTHSSITIGDVAYDSSTKSIMADTSSSAKGITFKDGAGTAVNLGSAAIDGVLIQHMKITTKGL</sequence>
<organism evidence="2 3">
    <name type="scientific">Acinetobacter ursingii</name>
    <dbReference type="NCBI Taxonomy" id="108980"/>
    <lineage>
        <taxon>Bacteria</taxon>
        <taxon>Pseudomonadati</taxon>
        <taxon>Pseudomonadota</taxon>
        <taxon>Gammaproteobacteria</taxon>
        <taxon>Moraxellales</taxon>
        <taxon>Moraxellaceae</taxon>
        <taxon>Acinetobacter</taxon>
    </lineage>
</organism>
<evidence type="ECO:0000313" key="2">
    <source>
        <dbReference type="EMBL" id="HCK29705.1"/>
    </source>
</evidence>
<dbReference type="Proteomes" id="UP000263596">
    <property type="component" value="Unassembled WGS sequence"/>
</dbReference>
<accession>A0A3D2SMC0</accession>
<feature type="chain" id="PRO_5017569846" description="Signal peptide-containing protein" evidence="1">
    <location>
        <begin position="31"/>
        <end position="512"/>
    </location>
</feature>
<reference evidence="2 3" key="1">
    <citation type="journal article" date="2018" name="Nat. Biotechnol.">
        <title>A standardized bacterial taxonomy based on genome phylogeny substantially revises the tree of life.</title>
        <authorList>
            <person name="Parks D.H."/>
            <person name="Chuvochina M."/>
            <person name="Waite D.W."/>
            <person name="Rinke C."/>
            <person name="Skarshewski A."/>
            <person name="Chaumeil P.A."/>
            <person name="Hugenholtz P."/>
        </authorList>
    </citation>
    <scope>NUCLEOTIDE SEQUENCE [LARGE SCALE GENOMIC DNA]</scope>
    <source>
        <strain evidence="2">UBA9669</strain>
    </source>
</reference>
<protein>
    <recommendedName>
        <fullName evidence="4">Signal peptide-containing protein</fullName>
    </recommendedName>
</protein>
<evidence type="ECO:0000256" key="1">
    <source>
        <dbReference type="SAM" id="SignalP"/>
    </source>
</evidence>
<gene>
    <name evidence="2" type="ORF">DHW29_05620</name>
</gene>
<dbReference type="EMBL" id="DPVE01000107">
    <property type="protein sequence ID" value="HCK29705.1"/>
    <property type="molecule type" value="Genomic_DNA"/>
</dbReference>
<evidence type="ECO:0008006" key="4">
    <source>
        <dbReference type="Google" id="ProtNLM"/>
    </source>
</evidence>
<dbReference type="AlphaFoldDB" id="A0A3D2SMC0"/>
<name>A0A3D2SMC0_9GAMM</name>
<dbReference type="RefSeq" id="WP_049176405.1">
    <property type="nucleotide sequence ID" value="NZ_BKFK01000006.1"/>
</dbReference>
<keyword evidence="1" id="KW-0732">Signal</keyword>
<evidence type="ECO:0000313" key="3">
    <source>
        <dbReference type="Proteomes" id="UP000263596"/>
    </source>
</evidence>
<feature type="signal peptide" evidence="1">
    <location>
        <begin position="1"/>
        <end position="30"/>
    </location>
</feature>
<comment type="caution">
    <text evidence="2">The sequence shown here is derived from an EMBL/GenBank/DDBJ whole genome shotgun (WGS) entry which is preliminary data.</text>
</comment>
<proteinExistence type="predicted"/>